<reference evidence="1 2" key="1">
    <citation type="journal article" date="2003" name="Virology">
        <title>Genome sequence and organization of a nucleopolyhedrovirus isolated from the smaller tea tortrix, Adoxophyes honmai.</title>
        <authorList>
            <person name="Nakai M."/>
            <person name="Goto C."/>
            <person name="Kang W."/>
            <person name="Shikata M."/>
            <person name="Luque T."/>
            <person name="Kunimi Y."/>
        </authorList>
    </citation>
    <scope>NUCLEOTIDE SEQUENCE [LARGE SCALE GENOMIC DNA]</scope>
    <source>
        <strain evidence="1 2">ADN001</strain>
    </source>
</reference>
<evidence type="ECO:0000313" key="1">
    <source>
        <dbReference type="EMBL" id="BAC67297.1"/>
    </source>
</evidence>
<name>Q80LQ0_NPVAH</name>
<dbReference type="KEGG" id="vg:1485740"/>
<organism evidence="1 2">
    <name type="scientific">Adoxophyes honmai nucleopolyhedrovirus</name>
    <dbReference type="NCBI Taxonomy" id="224399"/>
    <lineage>
        <taxon>Viruses</taxon>
        <taxon>Viruses incertae sedis</taxon>
        <taxon>Naldaviricetes</taxon>
        <taxon>Lefavirales</taxon>
        <taxon>Baculoviridae</taxon>
        <taxon>Alphabaculovirus</taxon>
        <taxon>Alphabaculovirus adhonmai</taxon>
    </lineage>
</organism>
<keyword evidence="2" id="KW-1185">Reference proteome</keyword>
<accession>Q80LQ0</accession>
<proteinExistence type="predicted"/>
<sequence length="178" mass="20894">MEIIEPFIYHSKLYRSLKQSPIKNKLFLQWNDESVKQKQKFMRQRSSVVCEYCFNENTAVDLCKHCLFPLCVLNIDKELALYCLLSVCFWEDGKADNYQIWRSRIQMAWESQKNTYKVYTIIVHQCMQCGAKVNETNVTLKKFDFKLFCINCLFPLFQISISSSSFSSSVSGLQSKTI</sequence>
<dbReference type="Proteomes" id="UP000232720">
    <property type="component" value="Genome"/>
</dbReference>
<dbReference type="InterPro" id="IPR020201">
    <property type="entry name" value="AcMNPV_Orf52"/>
</dbReference>
<dbReference type="GeneID" id="1485740"/>
<dbReference type="EMBL" id="AP006270">
    <property type="protein sequence ID" value="BAC67297.1"/>
    <property type="molecule type" value="Genomic_DNA"/>
</dbReference>
<dbReference type="OrthoDB" id="19223at10239"/>
<protein>
    <recommendedName>
        <fullName evidence="3">Ac52</fullName>
    </recommendedName>
</protein>
<dbReference type="RefSeq" id="NP_818693.1">
    <property type="nucleotide sequence ID" value="NC_004690.1"/>
</dbReference>
<dbReference type="Pfam" id="PF11077">
    <property type="entry name" value="DUF2616"/>
    <property type="match status" value="1"/>
</dbReference>
<evidence type="ECO:0008006" key="3">
    <source>
        <dbReference type="Google" id="ProtNLM"/>
    </source>
</evidence>
<evidence type="ECO:0000313" key="2">
    <source>
        <dbReference type="Proteomes" id="UP000232720"/>
    </source>
</evidence>
<organismHost>
    <name type="scientific">Adoxophyes honmai</name>
    <name type="common">Smaller tea tortrix moth</name>
    <dbReference type="NCBI Taxonomy" id="85585"/>
</organismHost>